<dbReference type="InterPro" id="IPR001261">
    <property type="entry name" value="ArgE/DapE_CS"/>
</dbReference>
<name>A0ABU8TA50_9PSEU</name>
<gene>
    <name evidence="7" type="ORF">WJX68_17945</name>
</gene>
<dbReference type="Pfam" id="PF01546">
    <property type="entry name" value="Peptidase_M20"/>
    <property type="match status" value="1"/>
</dbReference>
<dbReference type="Gene3D" id="3.30.70.360">
    <property type="match status" value="1"/>
</dbReference>
<evidence type="ECO:0000313" key="7">
    <source>
        <dbReference type="EMBL" id="MEJ8280829.1"/>
    </source>
</evidence>
<protein>
    <submittedName>
        <fullName evidence="7">M20/M25/M40 family metallo-hydrolase</fullName>
    </submittedName>
</protein>
<keyword evidence="8" id="KW-1185">Reference proteome</keyword>
<reference evidence="7 8" key="1">
    <citation type="submission" date="2024-03" db="EMBL/GenBank/DDBJ databases">
        <title>Draft genome sequence of Pseudonocardia sp. DW16-2.</title>
        <authorList>
            <person name="Duangmal K."/>
        </authorList>
    </citation>
    <scope>NUCLEOTIDE SEQUENCE [LARGE SCALE GENOMIC DNA]</scope>
    <source>
        <strain evidence="7 8">DW16-2</strain>
    </source>
</reference>
<dbReference type="Pfam" id="PF07687">
    <property type="entry name" value="M20_dimer"/>
    <property type="match status" value="1"/>
</dbReference>
<dbReference type="PROSITE" id="PS00759">
    <property type="entry name" value="ARGE_DAPE_CPG2_2"/>
    <property type="match status" value="1"/>
</dbReference>
<keyword evidence="3" id="KW-0479">Metal-binding</keyword>
<evidence type="ECO:0000256" key="2">
    <source>
        <dbReference type="ARBA" id="ARBA00006247"/>
    </source>
</evidence>
<dbReference type="EMBL" id="JBBJUP010000014">
    <property type="protein sequence ID" value="MEJ8280829.1"/>
    <property type="molecule type" value="Genomic_DNA"/>
</dbReference>
<evidence type="ECO:0000259" key="6">
    <source>
        <dbReference type="Pfam" id="PF07687"/>
    </source>
</evidence>
<dbReference type="InterPro" id="IPR036264">
    <property type="entry name" value="Bact_exopeptidase_dim_dom"/>
</dbReference>
<accession>A0ABU8TA50</accession>
<dbReference type="PANTHER" id="PTHR43808">
    <property type="entry name" value="ACETYLORNITHINE DEACETYLASE"/>
    <property type="match status" value="1"/>
</dbReference>
<dbReference type="InterPro" id="IPR002933">
    <property type="entry name" value="Peptidase_M20"/>
</dbReference>
<evidence type="ECO:0000313" key="8">
    <source>
        <dbReference type="Proteomes" id="UP001364211"/>
    </source>
</evidence>
<comment type="similarity">
    <text evidence="2">Belongs to the peptidase M20A family.</text>
</comment>
<dbReference type="InterPro" id="IPR050072">
    <property type="entry name" value="Peptidase_M20A"/>
</dbReference>
<proteinExistence type="inferred from homology"/>
<keyword evidence="5" id="KW-0862">Zinc</keyword>
<dbReference type="RefSeq" id="WP_340292402.1">
    <property type="nucleotide sequence ID" value="NZ_JBBJUP010000014.1"/>
</dbReference>
<dbReference type="PANTHER" id="PTHR43808:SF8">
    <property type="entry name" value="PEPTIDASE M20 DIMERISATION DOMAIN-CONTAINING PROTEIN"/>
    <property type="match status" value="1"/>
</dbReference>
<comment type="caution">
    <text evidence="7">The sequence shown here is derived from an EMBL/GenBank/DDBJ whole genome shotgun (WGS) entry which is preliminary data.</text>
</comment>
<keyword evidence="4" id="KW-0378">Hydrolase</keyword>
<evidence type="ECO:0000256" key="4">
    <source>
        <dbReference type="ARBA" id="ARBA00022801"/>
    </source>
</evidence>
<dbReference type="SUPFAM" id="SSF55031">
    <property type="entry name" value="Bacterial exopeptidase dimerisation domain"/>
    <property type="match status" value="1"/>
</dbReference>
<evidence type="ECO:0000256" key="1">
    <source>
        <dbReference type="ARBA" id="ARBA00001947"/>
    </source>
</evidence>
<comment type="cofactor">
    <cofactor evidence="1">
        <name>Zn(2+)</name>
        <dbReference type="ChEBI" id="CHEBI:29105"/>
    </cofactor>
</comment>
<dbReference type="Proteomes" id="UP001364211">
    <property type="component" value="Unassembled WGS sequence"/>
</dbReference>
<organism evidence="7 8">
    <name type="scientific">Pseudonocardia spirodelae</name>
    <dbReference type="NCBI Taxonomy" id="3133431"/>
    <lineage>
        <taxon>Bacteria</taxon>
        <taxon>Bacillati</taxon>
        <taxon>Actinomycetota</taxon>
        <taxon>Actinomycetes</taxon>
        <taxon>Pseudonocardiales</taxon>
        <taxon>Pseudonocardiaceae</taxon>
        <taxon>Pseudonocardia</taxon>
    </lineage>
</organism>
<feature type="domain" description="Peptidase M20 dimerisation" evidence="6">
    <location>
        <begin position="164"/>
        <end position="266"/>
    </location>
</feature>
<dbReference type="Gene3D" id="3.40.630.10">
    <property type="entry name" value="Zn peptidases"/>
    <property type="match status" value="1"/>
</dbReference>
<sequence length="373" mass="37727">MRIPDPVALAGSLVALDTRGGGERAAADLLAGLLDDAGFAVDVRPDPADPARANLLARRGDARPPVTLTGHLDTVPADPAGWSFDPHAGDVVDGRLRGRGSTDMKAGVAAITVAALRSDPATPLQLVFTFGEETGGDGARTLTGLEPSPLLLVAEPTGNRVLHGHKGVLWLRLVQHGRSAHGSRPDLGDNALVALGRVATALHGHAWPVSDTHGPATGNPGVLRAGVAPNLVPDRAELEVDLRLVPGLDAAAAREQVAAVAREALAGTGHRGLPEVEVLLDLPAVGTDPADPRARAAAAALGHDGAPAGFASYFTDASVLVPALTGDDGRAPAVLVHGPGDPELAHVTDETCSAANIVDATDALLRACAAAPA</sequence>
<evidence type="ECO:0000256" key="3">
    <source>
        <dbReference type="ARBA" id="ARBA00022723"/>
    </source>
</evidence>
<dbReference type="SUPFAM" id="SSF53187">
    <property type="entry name" value="Zn-dependent exopeptidases"/>
    <property type="match status" value="1"/>
</dbReference>
<dbReference type="InterPro" id="IPR011650">
    <property type="entry name" value="Peptidase_M20_dimer"/>
</dbReference>
<evidence type="ECO:0000256" key="5">
    <source>
        <dbReference type="ARBA" id="ARBA00022833"/>
    </source>
</evidence>